<organism evidence="1 2">
    <name type="scientific">Rotaria magnacalcarata</name>
    <dbReference type="NCBI Taxonomy" id="392030"/>
    <lineage>
        <taxon>Eukaryota</taxon>
        <taxon>Metazoa</taxon>
        <taxon>Spiralia</taxon>
        <taxon>Gnathifera</taxon>
        <taxon>Rotifera</taxon>
        <taxon>Eurotatoria</taxon>
        <taxon>Bdelloidea</taxon>
        <taxon>Philodinida</taxon>
        <taxon>Philodinidae</taxon>
        <taxon>Rotaria</taxon>
    </lineage>
</organism>
<sequence length="121" mass="13740">MPGNIYLCDVWYTSELFNMNILIANETLPGLIVDCLPLQATLASSFECFCNQSCRNILLAVYSNKIEVQIFNQSFSSRFSLTTSIRSIVDQLFIESIQIQTNYDSYNNGCAPSYCSYIQSR</sequence>
<dbReference type="AlphaFoldDB" id="A0A816TYK8"/>
<accession>A0A816TYK8</accession>
<reference evidence="1" key="1">
    <citation type="submission" date="2021-02" db="EMBL/GenBank/DDBJ databases">
        <authorList>
            <person name="Nowell W R."/>
        </authorList>
    </citation>
    <scope>NUCLEOTIDE SEQUENCE</scope>
</reference>
<proteinExistence type="predicted"/>
<evidence type="ECO:0000313" key="2">
    <source>
        <dbReference type="Proteomes" id="UP000663824"/>
    </source>
</evidence>
<comment type="caution">
    <text evidence="1">The sequence shown here is derived from an EMBL/GenBank/DDBJ whole genome shotgun (WGS) entry which is preliminary data.</text>
</comment>
<evidence type="ECO:0000313" key="1">
    <source>
        <dbReference type="EMBL" id="CAF2101161.1"/>
    </source>
</evidence>
<name>A0A816TYK8_9BILA</name>
<dbReference type="Proteomes" id="UP000663824">
    <property type="component" value="Unassembled WGS sequence"/>
</dbReference>
<gene>
    <name evidence="1" type="ORF">MBJ925_LOCUS22301</name>
</gene>
<dbReference type="EMBL" id="CAJNRE010011408">
    <property type="protein sequence ID" value="CAF2101161.1"/>
    <property type="molecule type" value="Genomic_DNA"/>
</dbReference>
<protein>
    <submittedName>
        <fullName evidence="1">Uncharacterized protein</fullName>
    </submittedName>
</protein>